<feature type="chain" id="PRO_5043506151" description="T-cell immunomodulatory protein TIP C2 domain-containing protein" evidence="8">
    <location>
        <begin position="24"/>
        <end position="591"/>
    </location>
</feature>
<dbReference type="AlphaFoldDB" id="A0AAV2PL41"/>
<protein>
    <recommendedName>
        <fullName evidence="9">T-cell immunomodulatory protein TIP C2 domain-containing protein</fullName>
    </recommendedName>
</protein>
<dbReference type="InterPro" id="IPR024881">
    <property type="entry name" value="Tip"/>
</dbReference>
<evidence type="ECO:0000256" key="7">
    <source>
        <dbReference type="SAM" id="Phobius"/>
    </source>
</evidence>
<comment type="subcellular location">
    <subcellularLocation>
        <location evidence="1">Membrane</location>
        <topology evidence="1">Single-pass type I membrane protein</topology>
    </subcellularLocation>
</comment>
<evidence type="ECO:0000256" key="6">
    <source>
        <dbReference type="ARBA" id="ARBA00023180"/>
    </source>
</evidence>
<gene>
    <name evidence="10" type="ORF">MNOR_LOCUS694</name>
</gene>
<dbReference type="SUPFAM" id="SSF69318">
    <property type="entry name" value="Integrin alpha N-terminal domain"/>
    <property type="match status" value="1"/>
</dbReference>
<proteinExistence type="inferred from homology"/>
<dbReference type="PANTHER" id="PTHR13412">
    <property type="entry name" value="T-CELL IMMUNOMODULATORY PROTEIN HOMOLOG"/>
    <property type="match status" value="1"/>
</dbReference>
<accession>A0AAV2PL41</accession>
<dbReference type="InterPro" id="IPR057089">
    <property type="entry name" value="C2_TIP"/>
</dbReference>
<keyword evidence="6" id="KW-0325">Glycoprotein</keyword>
<comment type="caution">
    <text evidence="10">The sequence shown here is derived from an EMBL/GenBank/DDBJ whole genome shotgun (WGS) entry which is preliminary data.</text>
</comment>
<evidence type="ECO:0000313" key="11">
    <source>
        <dbReference type="Proteomes" id="UP001497623"/>
    </source>
</evidence>
<evidence type="ECO:0000256" key="8">
    <source>
        <dbReference type="SAM" id="SignalP"/>
    </source>
</evidence>
<evidence type="ECO:0000313" key="10">
    <source>
        <dbReference type="EMBL" id="CAL4059572.1"/>
    </source>
</evidence>
<dbReference type="InterPro" id="IPR028994">
    <property type="entry name" value="Integrin_alpha_N"/>
</dbReference>
<comment type="similarity">
    <text evidence="2">Belongs to the TIP family.</text>
</comment>
<dbReference type="GO" id="GO:0005886">
    <property type="term" value="C:plasma membrane"/>
    <property type="evidence" value="ECO:0007669"/>
    <property type="project" value="TreeGrafter"/>
</dbReference>
<evidence type="ECO:0000259" key="9">
    <source>
        <dbReference type="Pfam" id="PF23122"/>
    </source>
</evidence>
<evidence type="ECO:0000256" key="4">
    <source>
        <dbReference type="ARBA" id="ARBA00022989"/>
    </source>
</evidence>
<evidence type="ECO:0000256" key="3">
    <source>
        <dbReference type="ARBA" id="ARBA00022692"/>
    </source>
</evidence>
<name>A0AAV2PL41_MEGNR</name>
<feature type="domain" description="T-cell immunomodulatory protein TIP C2" evidence="9">
    <location>
        <begin position="438"/>
        <end position="539"/>
    </location>
</feature>
<keyword evidence="5 7" id="KW-0472">Membrane</keyword>
<dbReference type="PANTHER" id="PTHR13412:SF0">
    <property type="entry name" value="T-CELL IMMUNOMODULATORY PROTEIN"/>
    <property type="match status" value="1"/>
</dbReference>
<dbReference type="Pfam" id="PF23122">
    <property type="entry name" value="C2_ITFG1"/>
    <property type="match status" value="1"/>
</dbReference>
<feature type="transmembrane region" description="Helical" evidence="7">
    <location>
        <begin position="545"/>
        <end position="567"/>
    </location>
</feature>
<keyword evidence="3 7" id="KW-0812">Transmembrane</keyword>
<evidence type="ECO:0000256" key="5">
    <source>
        <dbReference type="ARBA" id="ARBA00023136"/>
    </source>
</evidence>
<keyword evidence="4 7" id="KW-1133">Transmembrane helix</keyword>
<keyword evidence="11" id="KW-1185">Reference proteome</keyword>
<evidence type="ECO:0000256" key="1">
    <source>
        <dbReference type="ARBA" id="ARBA00004479"/>
    </source>
</evidence>
<dbReference type="EMBL" id="CAXKWB010000161">
    <property type="protein sequence ID" value="CAL4059572.1"/>
    <property type="molecule type" value="Genomic_DNA"/>
</dbReference>
<dbReference type="Proteomes" id="UP001497623">
    <property type="component" value="Unassembled WGS sequence"/>
</dbReference>
<evidence type="ECO:0000256" key="2">
    <source>
        <dbReference type="ARBA" id="ARBA00006496"/>
    </source>
</evidence>
<organism evidence="10 11">
    <name type="scientific">Meganyctiphanes norvegica</name>
    <name type="common">Northern krill</name>
    <name type="synonym">Thysanopoda norvegica</name>
    <dbReference type="NCBI Taxonomy" id="48144"/>
    <lineage>
        <taxon>Eukaryota</taxon>
        <taxon>Metazoa</taxon>
        <taxon>Ecdysozoa</taxon>
        <taxon>Arthropoda</taxon>
        <taxon>Crustacea</taxon>
        <taxon>Multicrustacea</taxon>
        <taxon>Malacostraca</taxon>
        <taxon>Eumalacostraca</taxon>
        <taxon>Eucarida</taxon>
        <taxon>Euphausiacea</taxon>
        <taxon>Euphausiidae</taxon>
        <taxon>Meganyctiphanes</taxon>
    </lineage>
</organism>
<keyword evidence="8" id="KW-0732">Signal</keyword>
<sequence length="591" mass="67042">MLKRNEAPYFIVVFSLFLCNVSSVNITNQVFGDSKDYSPAAFGDFNSDKLIDMFVLQDDGKTLQVLIAYAEEPYLRKDVLLKCTYKNMKIKSVVPSDFDGNGAMDVMIVSFDKEDRKYNIFVLWGNLTHIDCGDENDPLLKMNTQPLILDYNGDMISDIFGEDDNGLRNFWTFHNNAVTSPTKIPMLNESNVPLRLPSSNAFIDLDNDLGADIWITTDKAFEVWTLNNGAWRLNETIEYPHDMLPDKRSQSSFADVNLDGTLEVIVPVMNKKNCNLAIYDFETKLWSYIPLNLKDSKEKSWYFPTDSTDIHHRYLDTITLRVGDYNLDGYPDILVTLVSESKPRITLLENTASPDHDAYERVFVPQWGKFDDFGDSVMGTFFDFQEDGSLDFLLVQVLAGPTYKVGAYKNAMEYDAMFVKVLVPSGRCYSDCPLKNIPYGTNQPGPAITYSIVTADGDIQRSVSTQLSQTAHFALQLPYTIFGLGRNYNFVEVLKLGIPRELNMSKTITSSFPQIIPNSQLIVIPYPTNNPDHWVSKLYIQPSKAMIMTGGALVGTCLFVAAIIAVLHHREKKQDYREKQQDSHKFHFDAM</sequence>
<reference evidence="10 11" key="1">
    <citation type="submission" date="2024-05" db="EMBL/GenBank/DDBJ databases">
        <authorList>
            <person name="Wallberg A."/>
        </authorList>
    </citation>
    <scope>NUCLEOTIDE SEQUENCE [LARGE SCALE GENOMIC DNA]</scope>
</reference>
<feature type="signal peptide" evidence="8">
    <location>
        <begin position="1"/>
        <end position="23"/>
    </location>
</feature>